<evidence type="ECO:0000256" key="6">
    <source>
        <dbReference type="ARBA" id="ARBA00016340"/>
    </source>
</evidence>
<evidence type="ECO:0000256" key="1">
    <source>
        <dbReference type="ARBA" id="ARBA00001107"/>
    </source>
</evidence>
<evidence type="ECO:0000256" key="13">
    <source>
        <dbReference type="NCBIfam" id="TIGR00209"/>
    </source>
</evidence>
<dbReference type="PANTHER" id="PTHR11943">
    <property type="entry name" value="GALACTOSE-1-PHOSPHATE URIDYLYLTRANSFERASE"/>
    <property type="match status" value="1"/>
</dbReference>
<dbReference type="EC" id="2.7.7.12" evidence="5 13"/>
<evidence type="ECO:0000256" key="3">
    <source>
        <dbReference type="ARBA" id="ARBA00004947"/>
    </source>
</evidence>
<evidence type="ECO:0000259" key="15">
    <source>
        <dbReference type="Pfam" id="PF01087"/>
    </source>
</evidence>
<dbReference type="SUPFAM" id="SSF54197">
    <property type="entry name" value="HIT-like"/>
    <property type="match status" value="2"/>
</dbReference>
<organism evidence="17 18">
    <name type="scientific">Chloracidobacterium sp. N</name>
    <dbReference type="NCBI Taxonomy" id="2821540"/>
    <lineage>
        <taxon>Bacteria</taxon>
        <taxon>Pseudomonadati</taxon>
        <taxon>Acidobacteriota</taxon>
        <taxon>Terriglobia</taxon>
        <taxon>Terriglobales</taxon>
        <taxon>Acidobacteriaceae</taxon>
        <taxon>Chloracidobacterium</taxon>
        <taxon>Chloracidobacterium aggregatum</taxon>
    </lineage>
</organism>
<evidence type="ECO:0000256" key="4">
    <source>
        <dbReference type="ARBA" id="ARBA00010951"/>
    </source>
</evidence>
<evidence type="ECO:0000256" key="2">
    <source>
        <dbReference type="ARBA" id="ARBA00001947"/>
    </source>
</evidence>
<evidence type="ECO:0000256" key="12">
    <source>
        <dbReference type="ARBA" id="ARBA00023277"/>
    </source>
</evidence>
<dbReference type="InterPro" id="IPR005849">
    <property type="entry name" value="GalP_Utransf_N"/>
</dbReference>
<evidence type="ECO:0000256" key="8">
    <source>
        <dbReference type="ARBA" id="ARBA00022695"/>
    </source>
</evidence>
<evidence type="ECO:0000313" key="17">
    <source>
        <dbReference type="EMBL" id="QUV95348.1"/>
    </source>
</evidence>
<accession>A0ABX8B2Z1</accession>
<comment type="catalytic activity">
    <reaction evidence="1 14">
        <text>alpha-D-galactose 1-phosphate + UDP-alpha-D-glucose = alpha-D-glucose 1-phosphate + UDP-alpha-D-galactose</text>
        <dbReference type="Rhea" id="RHEA:13989"/>
        <dbReference type="ChEBI" id="CHEBI:58336"/>
        <dbReference type="ChEBI" id="CHEBI:58601"/>
        <dbReference type="ChEBI" id="CHEBI:58885"/>
        <dbReference type="ChEBI" id="CHEBI:66914"/>
        <dbReference type="EC" id="2.7.7.12"/>
    </reaction>
</comment>
<dbReference type="NCBIfam" id="TIGR00209">
    <property type="entry name" value="galT_1"/>
    <property type="match status" value="1"/>
</dbReference>
<feature type="domain" description="Galactose-1-phosphate uridyl transferase N-terminal" evidence="15">
    <location>
        <begin position="2"/>
        <end position="159"/>
    </location>
</feature>
<protein>
    <recommendedName>
        <fullName evidence="6 13">Galactose-1-phosphate uridylyltransferase</fullName>
        <ecNumber evidence="5 13">2.7.7.12</ecNumber>
    </recommendedName>
</protein>
<dbReference type="InterPro" id="IPR019779">
    <property type="entry name" value="GalP_UDPtransf1_His-AS"/>
</dbReference>
<dbReference type="EMBL" id="CP072643">
    <property type="protein sequence ID" value="QUV95348.1"/>
    <property type="molecule type" value="Genomic_DNA"/>
</dbReference>
<evidence type="ECO:0000256" key="5">
    <source>
        <dbReference type="ARBA" id="ARBA00012384"/>
    </source>
</evidence>
<evidence type="ECO:0000256" key="9">
    <source>
        <dbReference type="ARBA" id="ARBA00022723"/>
    </source>
</evidence>
<dbReference type="Pfam" id="PF02744">
    <property type="entry name" value="GalP_UDP_tr_C"/>
    <property type="match status" value="1"/>
</dbReference>
<dbReference type="InterPro" id="IPR005850">
    <property type="entry name" value="GalP_Utransf_C"/>
</dbReference>
<reference evidence="17 18" key="1">
    <citation type="submission" date="2021-03" db="EMBL/GenBank/DDBJ databases">
        <title>Genomic and phenotypic characterization of Chloracidobacterium isolates provides evidence for multiple species.</title>
        <authorList>
            <person name="Saini M.K."/>
            <person name="Costas A.M.G."/>
            <person name="Tank M."/>
            <person name="Bryant D.A."/>
        </authorList>
    </citation>
    <scope>NUCLEOTIDE SEQUENCE [LARGE SCALE GENOMIC DNA]</scope>
    <source>
        <strain evidence="17 18">N</strain>
    </source>
</reference>
<dbReference type="InterPro" id="IPR036265">
    <property type="entry name" value="HIT-like_sf"/>
</dbReference>
<keyword evidence="18" id="KW-1185">Reference proteome</keyword>
<feature type="domain" description="Galactose-1-phosphate uridyl transferase C-terminal" evidence="16">
    <location>
        <begin position="171"/>
        <end position="319"/>
    </location>
</feature>
<keyword evidence="9 14" id="KW-0479">Metal-binding</keyword>
<sequence>MSELRWNPLLGEWTITATHRQERTFLPPANYCPLCPTQPGAFETEIPAPAFDIVVFENRFPSLQAVPPPPAIEGSALYPVRPAQGICEVVVYTDRHTTTLAEESVERIRRLILVWCDRFAELGAREEVAYVYIFENKGEAIGVTLHHPHGQIYAYPFIPPRVARQLAQSRQHWARTGRDLLGDILAAEQADGRRIVCENEAFVVLVPFFARYPYETLLVPKRPVAAIVDFDAHERHQLAELLKTLLVGYDRLFGFSLPYIMALHQRPTDGQDYPYVRFYIEFLPPHRTAAKLKYLAGSESGTGAFINDTIPEETAPRLRACCLER</sequence>
<keyword evidence="11 14" id="KW-0299">Galactose metabolism</keyword>
<comment type="cofactor">
    <cofactor evidence="2">
        <name>Zn(2+)</name>
        <dbReference type="ChEBI" id="CHEBI:29105"/>
    </cofactor>
</comment>
<evidence type="ECO:0000256" key="10">
    <source>
        <dbReference type="ARBA" id="ARBA00022833"/>
    </source>
</evidence>
<dbReference type="Proteomes" id="UP000677668">
    <property type="component" value="Chromosome 2"/>
</dbReference>
<keyword evidence="10" id="KW-0862">Zinc</keyword>
<evidence type="ECO:0000256" key="7">
    <source>
        <dbReference type="ARBA" id="ARBA00022679"/>
    </source>
</evidence>
<dbReference type="Pfam" id="PF01087">
    <property type="entry name" value="GalP_UDP_transf"/>
    <property type="match status" value="1"/>
</dbReference>
<comment type="pathway">
    <text evidence="3 14">Carbohydrate metabolism; galactose metabolism.</text>
</comment>
<dbReference type="GO" id="GO:0016779">
    <property type="term" value="F:nucleotidyltransferase activity"/>
    <property type="evidence" value="ECO:0007669"/>
    <property type="project" value="UniProtKB-KW"/>
</dbReference>
<evidence type="ECO:0000256" key="11">
    <source>
        <dbReference type="ARBA" id="ARBA00023144"/>
    </source>
</evidence>
<dbReference type="CDD" id="cd00608">
    <property type="entry name" value="GalT"/>
    <property type="match status" value="1"/>
</dbReference>
<gene>
    <name evidence="17" type="primary">galT</name>
    <name evidence="17" type="ORF">J8C05_15165</name>
</gene>
<keyword evidence="8 14" id="KW-0548">Nucleotidyltransferase</keyword>
<dbReference type="RefSeq" id="WP_211423578.1">
    <property type="nucleotide sequence ID" value="NZ_CP072643.1"/>
</dbReference>
<keyword evidence="12 14" id="KW-0119">Carbohydrate metabolism</keyword>
<dbReference type="PROSITE" id="PS00117">
    <property type="entry name" value="GAL_P_UDP_TRANSF_I"/>
    <property type="match status" value="1"/>
</dbReference>
<evidence type="ECO:0000256" key="14">
    <source>
        <dbReference type="RuleBase" id="RU000506"/>
    </source>
</evidence>
<dbReference type="PIRSF" id="PIRSF000808">
    <property type="entry name" value="GalT"/>
    <property type="match status" value="1"/>
</dbReference>
<comment type="similarity">
    <text evidence="4 14">Belongs to the galactose-1-phosphate uridylyltransferase type 1 family.</text>
</comment>
<dbReference type="Gene3D" id="3.30.428.10">
    <property type="entry name" value="HIT-like"/>
    <property type="match status" value="2"/>
</dbReference>
<keyword evidence="7 14" id="KW-0808">Transferase</keyword>
<proteinExistence type="inferred from homology"/>
<name>A0ABX8B2Z1_9BACT</name>
<evidence type="ECO:0000259" key="16">
    <source>
        <dbReference type="Pfam" id="PF02744"/>
    </source>
</evidence>
<evidence type="ECO:0000313" key="18">
    <source>
        <dbReference type="Proteomes" id="UP000677668"/>
    </source>
</evidence>
<dbReference type="InterPro" id="IPR001937">
    <property type="entry name" value="GalP_UDPtransf1"/>
</dbReference>
<dbReference type="PANTHER" id="PTHR11943:SF1">
    <property type="entry name" value="GALACTOSE-1-PHOSPHATE URIDYLYLTRANSFERASE"/>
    <property type="match status" value="1"/>
</dbReference>